<proteinExistence type="predicted"/>
<dbReference type="Pfam" id="PF06114">
    <property type="entry name" value="Peptidase_M78"/>
    <property type="match status" value="1"/>
</dbReference>
<sequence length="318" mass="35316">MSSRKLADTLVERYDLTPPVDVLALLEGVADVEHLVWEQSVDGLVLGLSHPGRPRAFLRMNQPSRRKRFTAAHEWGHISIPWHTESLESCHIDNSAYSALGVREREANEFASRVLMPDRYMKRLVTESLNVADWLQGVAYCDVSAHAGLISLVDYLPSGYTFALHQGDALSPKLFRSSGTPIVLSGGRKPVESLVASSFRSGKIDLNGKQVWWFQHIDTSLPPRGSASSAQLLAEIVSRYGRELRPGRPTDKAINSVIGGKLGRRDRMSLGQMLGVLKLHMQSDPDLQPLLADPTFEELLLVRVYEIAEKDKANGRSQ</sequence>
<dbReference type="PANTHER" id="PTHR43236">
    <property type="entry name" value="ANTITOXIN HIGA1"/>
    <property type="match status" value="1"/>
</dbReference>
<protein>
    <submittedName>
        <fullName evidence="2">Zn-dependent peptidase ImmA (M78 family)</fullName>
    </submittedName>
</protein>
<evidence type="ECO:0000259" key="1">
    <source>
        <dbReference type="Pfam" id="PF06114"/>
    </source>
</evidence>
<feature type="domain" description="IrrE N-terminal-like" evidence="1">
    <location>
        <begin position="51"/>
        <end position="129"/>
    </location>
</feature>
<dbReference type="Gene3D" id="1.10.10.2910">
    <property type="match status" value="1"/>
</dbReference>
<dbReference type="Proteomes" id="UP000291591">
    <property type="component" value="Unassembled WGS sequence"/>
</dbReference>
<keyword evidence="3" id="KW-1185">Reference proteome</keyword>
<comment type="caution">
    <text evidence="2">The sequence shown here is derived from an EMBL/GenBank/DDBJ whole genome shotgun (WGS) entry which is preliminary data.</text>
</comment>
<dbReference type="InterPro" id="IPR052345">
    <property type="entry name" value="Rad_response_metalloprotease"/>
</dbReference>
<name>A0A4Q7V2K9_PSEST</name>
<organism evidence="2 3">
    <name type="scientific">Pseudonocardia sediminis</name>
    <dbReference type="NCBI Taxonomy" id="1397368"/>
    <lineage>
        <taxon>Bacteria</taxon>
        <taxon>Bacillati</taxon>
        <taxon>Actinomycetota</taxon>
        <taxon>Actinomycetes</taxon>
        <taxon>Pseudonocardiales</taxon>
        <taxon>Pseudonocardiaceae</taxon>
        <taxon>Pseudonocardia</taxon>
    </lineage>
</organism>
<dbReference type="InterPro" id="IPR010359">
    <property type="entry name" value="IrrE_HExxH"/>
</dbReference>
<reference evidence="2 3" key="1">
    <citation type="submission" date="2019-02" db="EMBL/GenBank/DDBJ databases">
        <title>Sequencing the genomes of 1000 actinobacteria strains.</title>
        <authorList>
            <person name="Klenk H.-P."/>
        </authorList>
    </citation>
    <scope>NUCLEOTIDE SEQUENCE [LARGE SCALE GENOMIC DNA]</scope>
    <source>
        <strain evidence="2 3">DSM 45779</strain>
    </source>
</reference>
<dbReference type="PANTHER" id="PTHR43236:SF1">
    <property type="entry name" value="BLL7220 PROTEIN"/>
    <property type="match status" value="1"/>
</dbReference>
<evidence type="ECO:0000313" key="2">
    <source>
        <dbReference type="EMBL" id="RZT88802.1"/>
    </source>
</evidence>
<accession>A0A4Q7V2K9</accession>
<evidence type="ECO:0000313" key="3">
    <source>
        <dbReference type="Proteomes" id="UP000291591"/>
    </source>
</evidence>
<dbReference type="AlphaFoldDB" id="A0A4Q7V2K9"/>
<dbReference type="EMBL" id="SHKL01000001">
    <property type="protein sequence ID" value="RZT88802.1"/>
    <property type="molecule type" value="Genomic_DNA"/>
</dbReference>
<dbReference type="OrthoDB" id="9794834at2"/>
<gene>
    <name evidence="2" type="ORF">EV383_5749</name>
</gene>